<dbReference type="Proteomes" id="UP000440978">
    <property type="component" value="Unassembled WGS sequence"/>
</dbReference>
<dbReference type="PANTHER" id="PTHR36441">
    <property type="entry name" value="HYPOTHETICAL CYTOSOLIC PROTEIN"/>
    <property type="match status" value="1"/>
</dbReference>
<dbReference type="OrthoDB" id="9809023at2"/>
<proteinExistence type="predicted"/>
<accession>A0A6N8CVD8</accession>
<keyword evidence="2" id="KW-1185">Reference proteome</keyword>
<dbReference type="Pfam" id="PF04456">
    <property type="entry name" value="DUF503"/>
    <property type="match status" value="1"/>
</dbReference>
<dbReference type="PANTHER" id="PTHR36441:SF1">
    <property type="entry name" value="DUF503 DOMAIN-CONTAINING PROTEIN"/>
    <property type="match status" value="1"/>
</dbReference>
<sequence length="93" mass="10779">MIIGAAICECILYDPQSLKDKRAIIKSILSKAKQRYNLSASEIDYQNIWQRSKFAFVSVGTSRVHIERELHHALALIDQRTDIERTVTSFEWL</sequence>
<comment type="caution">
    <text evidence="1">The sequence shown here is derived from an EMBL/GenBank/DDBJ whole genome shotgun (WGS) entry which is preliminary data.</text>
</comment>
<gene>
    <name evidence="1" type="ORF">GMB86_09495</name>
</gene>
<name>A0A6N8CVD8_9BACI</name>
<dbReference type="EMBL" id="WNHB01000014">
    <property type="protein sequence ID" value="MTT32236.1"/>
    <property type="molecule type" value="Genomic_DNA"/>
</dbReference>
<reference evidence="1 2" key="1">
    <citation type="submission" date="2019-11" db="EMBL/GenBank/DDBJ databases">
        <title>Terrilactibacillus tamarindus sp. nov. BCM23-1 isolated from bark of Tamarindus indica.</title>
        <authorList>
            <person name="Kingkaew E."/>
            <person name="Tanasupawat S."/>
        </authorList>
    </citation>
    <scope>NUCLEOTIDE SEQUENCE [LARGE SCALE GENOMIC DNA]</scope>
    <source>
        <strain evidence="1 2">BCM23-1</strain>
    </source>
</reference>
<dbReference type="Gene3D" id="3.30.70.1120">
    <property type="entry name" value="TT1725-like"/>
    <property type="match status" value="1"/>
</dbReference>
<dbReference type="AlphaFoldDB" id="A0A6N8CVD8"/>
<dbReference type="SUPFAM" id="SSF103007">
    <property type="entry name" value="Hypothetical protein TT1725"/>
    <property type="match status" value="1"/>
</dbReference>
<protein>
    <submittedName>
        <fullName evidence="1">DUF503 family protein</fullName>
    </submittedName>
</protein>
<evidence type="ECO:0000313" key="1">
    <source>
        <dbReference type="EMBL" id="MTT32236.1"/>
    </source>
</evidence>
<organism evidence="1 2">
    <name type="scientific">Terrilactibacillus tamarindi</name>
    <dbReference type="NCBI Taxonomy" id="2599694"/>
    <lineage>
        <taxon>Bacteria</taxon>
        <taxon>Bacillati</taxon>
        <taxon>Bacillota</taxon>
        <taxon>Bacilli</taxon>
        <taxon>Bacillales</taxon>
        <taxon>Bacillaceae</taxon>
        <taxon>Terrilactibacillus</taxon>
    </lineage>
</organism>
<dbReference type="InterPro" id="IPR007546">
    <property type="entry name" value="DUF503"/>
</dbReference>
<dbReference type="InterPro" id="IPR036746">
    <property type="entry name" value="TT1725-like_sf"/>
</dbReference>
<evidence type="ECO:0000313" key="2">
    <source>
        <dbReference type="Proteomes" id="UP000440978"/>
    </source>
</evidence>